<dbReference type="AlphaFoldDB" id="A0A7N2M6W9"/>
<proteinExistence type="predicted"/>
<accession>A0A7N2M6W9</accession>
<dbReference type="InParanoid" id="A0A7N2M6W9"/>
<keyword evidence="2" id="KW-1185">Reference proteome</keyword>
<reference evidence="1 2" key="1">
    <citation type="journal article" date="2016" name="G3 (Bethesda)">
        <title>First Draft Assembly and Annotation of the Genome of a California Endemic Oak Quercus lobata Nee (Fagaceae).</title>
        <authorList>
            <person name="Sork V.L."/>
            <person name="Fitz-Gibbon S.T."/>
            <person name="Puiu D."/>
            <person name="Crepeau M."/>
            <person name="Gugger P.F."/>
            <person name="Sherman R."/>
            <person name="Stevens K."/>
            <person name="Langley C.H."/>
            <person name="Pellegrini M."/>
            <person name="Salzberg S.L."/>
        </authorList>
    </citation>
    <scope>NUCLEOTIDE SEQUENCE [LARGE SCALE GENOMIC DNA]</scope>
    <source>
        <strain evidence="1 2">cv. SW786</strain>
    </source>
</reference>
<evidence type="ECO:0000313" key="2">
    <source>
        <dbReference type="Proteomes" id="UP000594261"/>
    </source>
</evidence>
<dbReference type="Proteomes" id="UP000594261">
    <property type="component" value="Chromosome 7"/>
</dbReference>
<dbReference type="EMBL" id="LRBV02000007">
    <property type="status" value="NOT_ANNOTATED_CDS"/>
    <property type="molecule type" value="Genomic_DNA"/>
</dbReference>
<name>A0A7N2M6W9_QUELO</name>
<dbReference type="Gramene" id="QL07p042567:mrna">
    <property type="protein sequence ID" value="QL07p042567:mrna"/>
    <property type="gene ID" value="QL07p042567"/>
</dbReference>
<reference evidence="1" key="2">
    <citation type="submission" date="2021-01" db="UniProtKB">
        <authorList>
            <consortium name="EnsemblPlants"/>
        </authorList>
    </citation>
    <scope>IDENTIFICATION</scope>
</reference>
<protein>
    <submittedName>
        <fullName evidence="1">Uncharacterized protein</fullName>
    </submittedName>
</protein>
<sequence length="97" mass="10972">MPSKRSFFAIGAFSSRGYIAGGHDKNKNTLESARGEVAWTLCEFTEYFHPIEHLDDSCNSYLLESDGKLFAVFELNQIEPSIQIYSLNLSSIETKMK</sequence>
<organism evidence="1 2">
    <name type="scientific">Quercus lobata</name>
    <name type="common">Valley oak</name>
    <dbReference type="NCBI Taxonomy" id="97700"/>
    <lineage>
        <taxon>Eukaryota</taxon>
        <taxon>Viridiplantae</taxon>
        <taxon>Streptophyta</taxon>
        <taxon>Embryophyta</taxon>
        <taxon>Tracheophyta</taxon>
        <taxon>Spermatophyta</taxon>
        <taxon>Magnoliopsida</taxon>
        <taxon>eudicotyledons</taxon>
        <taxon>Gunneridae</taxon>
        <taxon>Pentapetalae</taxon>
        <taxon>rosids</taxon>
        <taxon>fabids</taxon>
        <taxon>Fagales</taxon>
        <taxon>Fagaceae</taxon>
        <taxon>Quercus</taxon>
    </lineage>
</organism>
<evidence type="ECO:0000313" key="1">
    <source>
        <dbReference type="EnsemblPlants" id="QL07p042567:mrna"/>
    </source>
</evidence>
<dbReference type="EnsemblPlants" id="QL07p042567:mrna">
    <property type="protein sequence ID" value="QL07p042567:mrna"/>
    <property type="gene ID" value="QL07p042567"/>
</dbReference>